<dbReference type="InterPro" id="IPR002446">
    <property type="entry name" value="Lipocalin_bac"/>
</dbReference>
<dbReference type="Proteomes" id="UP000002742">
    <property type="component" value="Chromosome"/>
</dbReference>
<dbReference type="eggNOG" id="COG3040">
    <property type="taxonomic scope" value="Bacteria"/>
</dbReference>
<comment type="similarity">
    <text evidence="2 12">Belongs to the calycin superfamily. Lipocalin family.</text>
</comment>
<dbReference type="Gene3D" id="2.40.128.20">
    <property type="match status" value="1"/>
</dbReference>
<feature type="chain" id="PRO_5013435444" description="Outer membrane lipoprotein Blc" evidence="12">
    <location>
        <begin position="22"/>
        <end position="192"/>
    </location>
</feature>
<accession>C6WWW1</accession>
<dbReference type="InterPro" id="IPR047202">
    <property type="entry name" value="Lipocalin_Blc-like_dom"/>
</dbReference>
<keyword evidence="4 12" id="KW-0732">Signal</keyword>
<proteinExistence type="inferred from homology"/>
<evidence type="ECO:0000256" key="3">
    <source>
        <dbReference type="ARBA" id="ARBA00011738"/>
    </source>
</evidence>
<evidence type="ECO:0000256" key="5">
    <source>
        <dbReference type="ARBA" id="ARBA00023121"/>
    </source>
</evidence>
<dbReference type="AlphaFoldDB" id="C6WWW1"/>
<organism evidence="14 15">
    <name type="scientific">Methylotenera mobilis (strain JLW8 / ATCC BAA-1282 / DSM 17540)</name>
    <dbReference type="NCBI Taxonomy" id="583345"/>
    <lineage>
        <taxon>Bacteria</taxon>
        <taxon>Pseudomonadati</taxon>
        <taxon>Pseudomonadota</taxon>
        <taxon>Betaproteobacteria</taxon>
        <taxon>Nitrosomonadales</taxon>
        <taxon>Methylophilaceae</taxon>
        <taxon>Methylotenera</taxon>
    </lineage>
</organism>
<dbReference type="EMBL" id="CP001672">
    <property type="protein sequence ID" value="ACT48410.1"/>
    <property type="molecule type" value="Genomic_DNA"/>
</dbReference>
<evidence type="ECO:0000259" key="13">
    <source>
        <dbReference type="Pfam" id="PF08212"/>
    </source>
</evidence>
<dbReference type="PIRSF" id="PIRSF036893">
    <property type="entry name" value="Lipocalin_ApoD"/>
    <property type="match status" value="1"/>
</dbReference>
<keyword evidence="9 12" id="KW-0449">Lipoprotein</keyword>
<protein>
    <recommendedName>
        <fullName evidence="11 12">Outer membrane lipoprotein Blc</fullName>
    </recommendedName>
</protein>
<comment type="subcellular location">
    <subcellularLocation>
        <location evidence="1">Cell outer membrane</location>
        <topology evidence="1">Lipid-anchor</topology>
    </subcellularLocation>
</comment>
<evidence type="ECO:0000313" key="15">
    <source>
        <dbReference type="Proteomes" id="UP000002742"/>
    </source>
</evidence>
<evidence type="ECO:0000256" key="6">
    <source>
        <dbReference type="ARBA" id="ARBA00023136"/>
    </source>
</evidence>
<evidence type="ECO:0000256" key="1">
    <source>
        <dbReference type="ARBA" id="ARBA00004459"/>
    </source>
</evidence>
<dbReference type="PRINTS" id="PR01171">
    <property type="entry name" value="BCTLIPOCALIN"/>
</dbReference>
<dbReference type="GO" id="GO:0008289">
    <property type="term" value="F:lipid binding"/>
    <property type="evidence" value="ECO:0007669"/>
    <property type="project" value="UniProtKB-UniRule"/>
</dbReference>
<reference evidence="15" key="1">
    <citation type="submission" date="2009-07" db="EMBL/GenBank/DDBJ databases">
        <title>Complete sequence of Methylotenera mobilis JLW8.</title>
        <authorList>
            <consortium name="US DOE Joint Genome Institute"/>
            <person name="Lucas S."/>
            <person name="Copeland A."/>
            <person name="Lapidus A."/>
            <person name="Glavina del Rio T."/>
            <person name="Tice H."/>
            <person name="Bruce D."/>
            <person name="Goodwin L."/>
            <person name="Pitluck S."/>
            <person name="LaButti K.M."/>
            <person name="Clum A."/>
            <person name="Larimer F."/>
            <person name="Land M."/>
            <person name="Hauser L."/>
            <person name="Kyrpides N."/>
            <person name="Mikhailova N."/>
            <person name="Kayluzhnaya M."/>
            <person name="Chistoserdova L."/>
        </authorList>
    </citation>
    <scope>NUCLEOTIDE SEQUENCE [LARGE SCALE GENOMIC DNA]</scope>
    <source>
        <strain evidence="15">JLW8 / ATCC BAA-1282 / DSM 17540</strain>
    </source>
</reference>
<sequence length="192" mass="21750">MALRKLLISCCLLLSSCMGVPDNVKVIESFDAGQYLGTWYEIARLDHSFERGLDNVTATYSLRDDGGIKVINRGLNTSTKKWEEAVGKAYFVDPANTDKTHTGKLKVSFFGPFYGAYNIIELDKPYYNYVMICGPDKSYFWILSRTPQLSYPIKQHLIAQAKELGFATDKLIYVNQSPETVNYEAGRHVTHQ</sequence>
<dbReference type="GO" id="GO:0006950">
    <property type="term" value="P:response to stress"/>
    <property type="evidence" value="ECO:0007669"/>
    <property type="project" value="UniProtKB-ARBA"/>
</dbReference>
<dbReference type="STRING" id="583345.Mmol_1506"/>
<dbReference type="InterPro" id="IPR012674">
    <property type="entry name" value="Calycin"/>
</dbReference>
<evidence type="ECO:0000256" key="10">
    <source>
        <dbReference type="ARBA" id="ARBA00057024"/>
    </source>
</evidence>
<evidence type="ECO:0000256" key="8">
    <source>
        <dbReference type="ARBA" id="ARBA00023237"/>
    </source>
</evidence>
<dbReference type="InterPro" id="IPR022271">
    <property type="entry name" value="Lipocalin_ApoD"/>
</dbReference>
<dbReference type="CDD" id="cd19438">
    <property type="entry name" value="lipocalin_Blc-like"/>
    <property type="match status" value="1"/>
</dbReference>
<feature type="domain" description="Lipocalin/cytosolic fatty-acid binding" evidence="13">
    <location>
        <begin position="31"/>
        <end position="176"/>
    </location>
</feature>
<dbReference type="FunFam" id="2.40.128.20:FF:000002">
    <property type="entry name" value="Outer membrane lipoprotein Blc"/>
    <property type="match status" value="1"/>
</dbReference>
<dbReference type="PANTHER" id="PTHR10612:SF34">
    <property type="entry name" value="APOLIPOPROTEIN D"/>
    <property type="match status" value="1"/>
</dbReference>
<evidence type="ECO:0000256" key="12">
    <source>
        <dbReference type="PIRNR" id="PIRNR036893"/>
    </source>
</evidence>
<keyword evidence="6 12" id="KW-0472">Membrane</keyword>
<evidence type="ECO:0000256" key="7">
    <source>
        <dbReference type="ARBA" id="ARBA00023139"/>
    </source>
</evidence>
<evidence type="ECO:0000256" key="2">
    <source>
        <dbReference type="ARBA" id="ARBA00006889"/>
    </source>
</evidence>
<gene>
    <name evidence="14" type="ordered locus">Mmol_1506</name>
</gene>
<dbReference type="InterPro" id="IPR000566">
    <property type="entry name" value="Lipocln_cytosolic_FA-bd_dom"/>
</dbReference>
<reference evidence="14 15" key="2">
    <citation type="journal article" date="2011" name="J. Bacteriol.">
        <title>Genomes of three methylotrophs from a single niche uncover genetic and metabolic divergence of Methylophilaceae.</title>
        <authorList>
            <person name="Lapidus A."/>
            <person name="Clum A."/>
            <person name="Labutti K."/>
            <person name="Kaluzhnaya M.G."/>
            <person name="Lim S."/>
            <person name="Beck D.A."/>
            <person name="Glavina Del Rio T."/>
            <person name="Nolan M."/>
            <person name="Mavromatis K."/>
            <person name="Huntemann M."/>
            <person name="Lucas S."/>
            <person name="Lidstrom M.E."/>
            <person name="Ivanova N."/>
            <person name="Chistoserdova L."/>
        </authorList>
    </citation>
    <scope>NUCLEOTIDE SEQUENCE [LARGE SCALE GENOMIC DNA]</scope>
    <source>
        <strain evidence="15">JLW8 / ATCC BAA-1282 / DSM 17540</strain>
    </source>
</reference>
<keyword evidence="8 12" id="KW-0998">Cell outer membrane</keyword>
<dbReference type="SUPFAM" id="SSF50814">
    <property type="entry name" value="Lipocalins"/>
    <property type="match status" value="1"/>
</dbReference>
<dbReference type="PROSITE" id="PS51257">
    <property type="entry name" value="PROKAR_LIPOPROTEIN"/>
    <property type="match status" value="1"/>
</dbReference>
<evidence type="ECO:0000313" key="14">
    <source>
        <dbReference type="EMBL" id="ACT48410.1"/>
    </source>
</evidence>
<evidence type="ECO:0000256" key="4">
    <source>
        <dbReference type="ARBA" id="ARBA00022729"/>
    </source>
</evidence>
<evidence type="ECO:0000256" key="9">
    <source>
        <dbReference type="ARBA" id="ARBA00023288"/>
    </source>
</evidence>
<comment type="function">
    <text evidence="10 12">Involved in the storage or transport of lipids necessary for membrane maintenance under stressful conditions. Displays a binding preference for lysophospholipids.</text>
</comment>
<dbReference type="RefSeq" id="WP_015832445.1">
    <property type="nucleotide sequence ID" value="NC_012968.1"/>
</dbReference>
<dbReference type="Pfam" id="PF08212">
    <property type="entry name" value="Lipocalin_2"/>
    <property type="match status" value="1"/>
</dbReference>
<dbReference type="GO" id="GO:0009279">
    <property type="term" value="C:cell outer membrane"/>
    <property type="evidence" value="ECO:0007669"/>
    <property type="project" value="UniProtKB-SubCell"/>
</dbReference>
<dbReference type="HOGENOM" id="CLU_068449_3_0_4"/>
<keyword evidence="15" id="KW-1185">Reference proteome</keyword>
<comment type="subunit">
    <text evidence="3 12">Homodimer.</text>
</comment>
<dbReference type="PANTHER" id="PTHR10612">
    <property type="entry name" value="APOLIPOPROTEIN D"/>
    <property type="match status" value="1"/>
</dbReference>
<feature type="signal peptide" evidence="12">
    <location>
        <begin position="1"/>
        <end position="21"/>
    </location>
</feature>
<dbReference type="KEGG" id="mmb:Mmol_1506"/>
<name>C6WWW1_METML</name>
<evidence type="ECO:0000256" key="11">
    <source>
        <dbReference type="ARBA" id="ARBA00071217"/>
    </source>
</evidence>
<keyword evidence="7" id="KW-0564">Palmitate</keyword>
<keyword evidence="5 12" id="KW-0446">Lipid-binding</keyword>